<reference evidence="1 2" key="1">
    <citation type="submission" date="2017-05" db="EMBL/GenBank/DDBJ databases">
        <authorList>
            <person name="Varghese N."/>
            <person name="Submissions S."/>
        </authorList>
    </citation>
    <scope>NUCLEOTIDE SEQUENCE [LARGE SCALE GENOMIC DNA]</scope>
    <source>
        <strain evidence="1 2">DSM 15522</strain>
    </source>
</reference>
<organism evidence="1 2">
    <name type="scientific">Desulfurobacterium pacificum</name>
    <dbReference type="NCBI Taxonomy" id="240166"/>
    <lineage>
        <taxon>Bacteria</taxon>
        <taxon>Pseudomonadati</taxon>
        <taxon>Aquificota</taxon>
        <taxon>Aquificia</taxon>
        <taxon>Desulfurobacteriales</taxon>
        <taxon>Desulfurobacteriaceae</taxon>
        <taxon>Desulfurobacterium</taxon>
    </lineage>
</organism>
<evidence type="ECO:0000313" key="1">
    <source>
        <dbReference type="EMBL" id="SMP08084.1"/>
    </source>
</evidence>
<dbReference type="EMBL" id="FXUB01000001">
    <property type="protein sequence ID" value="SMP08084.1"/>
    <property type="molecule type" value="Genomic_DNA"/>
</dbReference>
<dbReference type="RefSeq" id="WP_283400056.1">
    <property type="nucleotide sequence ID" value="NZ_FXUB01000001.1"/>
</dbReference>
<dbReference type="InterPro" id="IPR009053">
    <property type="entry name" value="Prefoldin"/>
</dbReference>
<name>A0ABY1NFU2_9BACT</name>
<dbReference type="Proteomes" id="UP001157911">
    <property type="component" value="Unassembled WGS sequence"/>
</dbReference>
<evidence type="ECO:0000313" key="2">
    <source>
        <dbReference type="Proteomes" id="UP001157911"/>
    </source>
</evidence>
<keyword evidence="2" id="KW-1185">Reference proteome</keyword>
<dbReference type="Gene3D" id="1.10.287.370">
    <property type="match status" value="1"/>
</dbReference>
<accession>A0ABY1NFU2</accession>
<sequence length="55" mass="6521">MKKEKVKSKEELISFIKELPEGRRIFYRFGNLMVEVTKEEALKLLEKFNSEGAEE</sequence>
<proteinExistence type="predicted"/>
<comment type="caution">
    <text evidence="1">The sequence shown here is derived from an EMBL/GenBank/DDBJ whole genome shotgun (WGS) entry which is preliminary data.</text>
</comment>
<protein>
    <submittedName>
        <fullName evidence="1">Uncharacterized protein</fullName>
    </submittedName>
</protein>
<gene>
    <name evidence="1" type="ORF">SAMN06265339_0553</name>
</gene>